<reference evidence="8 9" key="1">
    <citation type="submission" date="2018-10" db="EMBL/GenBank/DDBJ databases">
        <title>Genomic Encyclopedia of Archaeal and Bacterial Type Strains, Phase II (KMG-II): from individual species to whole genera.</title>
        <authorList>
            <person name="Goeker M."/>
        </authorList>
    </citation>
    <scope>NUCLEOTIDE SEQUENCE [LARGE SCALE GENOMIC DNA]</scope>
    <source>
        <strain evidence="8 9">NSB1</strain>
    </source>
</reference>
<keyword evidence="4" id="KW-0012">Acyltransferase</keyword>
<dbReference type="Pfam" id="PF00132">
    <property type="entry name" value="Hexapep"/>
    <property type="match status" value="1"/>
</dbReference>
<dbReference type="GO" id="GO:0008374">
    <property type="term" value="F:O-acyltransferase activity"/>
    <property type="evidence" value="ECO:0007669"/>
    <property type="project" value="TreeGrafter"/>
</dbReference>
<evidence type="ECO:0000256" key="3">
    <source>
        <dbReference type="ARBA" id="ARBA00022737"/>
    </source>
</evidence>
<dbReference type="AlphaFoldDB" id="A0A495WIV3"/>
<proteinExistence type="inferred from homology"/>
<dbReference type="Proteomes" id="UP000269493">
    <property type="component" value="Unassembled WGS sequence"/>
</dbReference>
<evidence type="ECO:0000256" key="1">
    <source>
        <dbReference type="ARBA" id="ARBA00007274"/>
    </source>
</evidence>
<comment type="similarity">
    <text evidence="1">Belongs to the transferase hexapeptide repeat family.</text>
</comment>
<evidence type="ECO:0000256" key="6">
    <source>
        <dbReference type="ARBA" id="ARBA00067695"/>
    </source>
</evidence>
<organism evidence="8 9">
    <name type="scientific">Coprobacter fastidiosus NSB1 = JCM 33896</name>
    <dbReference type="NCBI Taxonomy" id="1349822"/>
    <lineage>
        <taxon>Bacteria</taxon>
        <taxon>Pseudomonadati</taxon>
        <taxon>Bacteroidota</taxon>
        <taxon>Bacteroidia</taxon>
        <taxon>Bacteroidales</taxon>
        <taxon>Barnesiellaceae</taxon>
        <taxon>Coprobacter</taxon>
    </lineage>
</organism>
<name>A0A495WIV3_9BACT</name>
<evidence type="ECO:0000256" key="5">
    <source>
        <dbReference type="ARBA" id="ARBA00055587"/>
    </source>
</evidence>
<comment type="function">
    <text evidence="5">Acetyltransferase implicated in the O-acetylation of Nod factors.</text>
</comment>
<dbReference type="InterPro" id="IPR018357">
    <property type="entry name" value="Hexapep_transf_CS"/>
</dbReference>
<keyword evidence="2 8" id="KW-0808">Transferase</keyword>
<evidence type="ECO:0000256" key="4">
    <source>
        <dbReference type="ARBA" id="ARBA00023315"/>
    </source>
</evidence>
<dbReference type="PANTHER" id="PTHR23416">
    <property type="entry name" value="SIALIC ACID SYNTHASE-RELATED"/>
    <property type="match status" value="1"/>
</dbReference>
<dbReference type="InterPro" id="IPR024688">
    <property type="entry name" value="Mac_dom"/>
</dbReference>
<dbReference type="InterPro" id="IPR011004">
    <property type="entry name" value="Trimer_LpxA-like_sf"/>
</dbReference>
<comment type="caution">
    <text evidence="8">The sequence shown here is derived from an EMBL/GenBank/DDBJ whole genome shotgun (WGS) entry which is preliminary data.</text>
</comment>
<dbReference type="GO" id="GO:0016407">
    <property type="term" value="F:acetyltransferase activity"/>
    <property type="evidence" value="ECO:0007669"/>
    <property type="project" value="InterPro"/>
</dbReference>
<dbReference type="EMBL" id="RBXN01000001">
    <property type="protein sequence ID" value="RKT61230.1"/>
    <property type="molecule type" value="Genomic_DNA"/>
</dbReference>
<sequence length="228" mass="25730">MQPISLIEKHFNKYLITFLLQFSSFAERIFYMGTEYEKCMSGKPFIGSKDPQITEMILRTRRLLMQFNATDYADTKRKQELLREIFGSMGKGVHVDIDFHCEYGKHIFVGDKVIINMNCTFVDNNRIDIGNNVLIAPNVQIYTATHSIKINERMVHEWSESEEICRTYALPVKIEDGVWIGGGSIILPGVIIGQNSVIGAGSVVTHSIPANCVAVGNPCRVIKQINNE</sequence>
<dbReference type="PANTHER" id="PTHR23416:SF23">
    <property type="entry name" value="ACETYLTRANSFERASE C18B11.09C-RELATED"/>
    <property type="match status" value="1"/>
</dbReference>
<dbReference type="InterPro" id="IPR001451">
    <property type="entry name" value="Hexapep"/>
</dbReference>
<evidence type="ECO:0000259" key="7">
    <source>
        <dbReference type="SMART" id="SM01266"/>
    </source>
</evidence>
<evidence type="ECO:0000256" key="2">
    <source>
        <dbReference type="ARBA" id="ARBA00022679"/>
    </source>
</evidence>
<dbReference type="Pfam" id="PF12464">
    <property type="entry name" value="Mac"/>
    <property type="match status" value="1"/>
</dbReference>
<dbReference type="CDD" id="cd03357">
    <property type="entry name" value="LbH_MAT_GAT"/>
    <property type="match status" value="1"/>
</dbReference>
<keyword evidence="9" id="KW-1185">Reference proteome</keyword>
<dbReference type="SUPFAM" id="SSF51161">
    <property type="entry name" value="Trimeric LpxA-like enzymes"/>
    <property type="match status" value="1"/>
</dbReference>
<keyword evidence="3" id="KW-0677">Repeat</keyword>
<dbReference type="PROSITE" id="PS00101">
    <property type="entry name" value="HEXAPEP_TRANSFERASES"/>
    <property type="match status" value="1"/>
</dbReference>
<dbReference type="SMART" id="SM01266">
    <property type="entry name" value="Mac"/>
    <property type="match status" value="1"/>
</dbReference>
<dbReference type="InterPro" id="IPR051159">
    <property type="entry name" value="Hexapeptide_acetyltransf"/>
</dbReference>
<dbReference type="FunFam" id="2.160.10.10:FF:000025">
    <property type="entry name" value="Hexapeptide-repeat containing-acetyltransferase"/>
    <property type="match status" value="1"/>
</dbReference>
<feature type="domain" description="Maltose/galactoside acetyltransferase" evidence="7">
    <location>
        <begin position="36"/>
        <end position="91"/>
    </location>
</feature>
<protein>
    <recommendedName>
        <fullName evidence="6">Nodulation protein L</fullName>
    </recommendedName>
</protein>
<gene>
    <name evidence="8" type="ORF">BC742_0272</name>
</gene>
<evidence type="ECO:0000313" key="9">
    <source>
        <dbReference type="Proteomes" id="UP000269493"/>
    </source>
</evidence>
<dbReference type="Gene3D" id="2.160.10.10">
    <property type="entry name" value="Hexapeptide repeat proteins"/>
    <property type="match status" value="1"/>
</dbReference>
<accession>A0A495WIV3</accession>
<evidence type="ECO:0000313" key="8">
    <source>
        <dbReference type="EMBL" id="RKT61230.1"/>
    </source>
</evidence>